<dbReference type="EMBL" id="UZAU01000105">
    <property type="status" value="NOT_ANNOTATED_CDS"/>
    <property type="molecule type" value="Genomic_DNA"/>
</dbReference>
<evidence type="ECO:0000313" key="2">
    <source>
        <dbReference type="Proteomes" id="UP000596661"/>
    </source>
</evidence>
<sequence length="97" mass="11470">ESMLHLFFECRFAQSCLQELKTWLGWRSVNTLLPSILRGINRARQSKFKKNCYIACVAAAVCKIWNARNKKFWCNEDNEQSILVQETKWLVKNRITC</sequence>
<protein>
    <recommendedName>
        <fullName evidence="3">Reverse transcriptase zinc-binding domain-containing protein</fullName>
    </recommendedName>
</protein>
<evidence type="ECO:0008006" key="3">
    <source>
        <dbReference type="Google" id="ProtNLM"/>
    </source>
</evidence>
<proteinExistence type="predicted"/>
<dbReference type="EnsemblPlants" id="evm.model.02.395">
    <property type="protein sequence ID" value="cds.evm.model.02.395"/>
    <property type="gene ID" value="evm.TU.02.395"/>
</dbReference>
<organism evidence="1 2">
    <name type="scientific">Cannabis sativa</name>
    <name type="common">Hemp</name>
    <name type="synonym">Marijuana</name>
    <dbReference type="NCBI Taxonomy" id="3483"/>
    <lineage>
        <taxon>Eukaryota</taxon>
        <taxon>Viridiplantae</taxon>
        <taxon>Streptophyta</taxon>
        <taxon>Embryophyta</taxon>
        <taxon>Tracheophyta</taxon>
        <taxon>Spermatophyta</taxon>
        <taxon>Magnoliopsida</taxon>
        <taxon>eudicotyledons</taxon>
        <taxon>Gunneridae</taxon>
        <taxon>Pentapetalae</taxon>
        <taxon>rosids</taxon>
        <taxon>fabids</taxon>
        <taxon>Rosales</taxon>
        <taxon>Cannabaceae</taxon>
        <taxon>Cannabis</taxon>
    </lineage>
</organism>
<reference evidence="1" key="2">
    <citation type="submission" date="2021-03" db="UniProtKB">
        <authorList>
            <consortium name="EnsemblPlants"/>
        </authorList>
    </citation>
    <scope>IDENTIFICATION</scope>
</reference>
<dbReference type="Gramene" id="evm.model.02.395">
    <property type="protein sequence ID" value="cds.evm.model.02.395"/>
    <property type="gene ID" value="evm.TU.02.395"/>
</dbReference>
<dbReference type="Proteomes" id="UP000596661">
    <property type="component" value="Chromosome 2"/>
</dbReference>
<evidence type="ECO:0000313" key="1">
    <source>
        <dbReference type="EnsemblPlants" id="cds.evm.model.02.395"/>
    </source>
</evidence>
<name>A0A803P0V8_CANSA</name>
<dbReference type="AlphaFoldDB" id="A0A803P0V8"/>
<accession>A0A803P0V8</accession>
<reference evidence="1" key="1">
    <citation type="submission" date="2018-11" db="EMBL/GenBank/DDBJ databases">
        <authorList>
            <person name="Grassa J C."/>
        </authorList>
    </citation>
    <scope>NUCLEOTIDE SEQUENCE [LARGE SCALE GENOMIC DNA]</scope>
</reference>
<keyword evidence="2" id="KW-1185">Reference proteome</keyword>